<dbReference type="OrthoDB" id="36110at2157"/>
<organism evidence="1 2">
    <name type="scientific">Metallosphaera hakonensis JCM 8857 = DSM 7519</name>
    <dbReference type="NCBI Taxonomy" id="1293036"/>
    <lineage>
        <taxon>Archaea</taxon>
        <taxon>Thermoproteota</taxon>
        <taxon>Thermoprotei</taxon>
        <taxon>Sulfolobales</taxon>
        <taxon>Sulfolobaceae</taxon>
        <taxon>Metallosphaera</taxon>
    </lineage>
</organism>
<dbReference type="STRING" id="1293036.GCA_001315825_01033"/>
<keyword evidence="2" id="KW-1185">Reference proteome</keyword>
<dbReference type="InterPro" id="IPR027417">
    <property type="entry name" value="P-loop_NTPase"/>
</dbReference>
<gene>
    <name evidence="1" type="ORF">DFR87_05560</name>
</gene>
<protein>
    <submittedName>
        <fullName evidence="1">Cobalamin biosynthesis protein CobQ</fullName>
    </submittedName>
</protein>
<dbReference type="Proteomes" id="UP000247586">
    <property type="component" value="Chromosome"/>
</dbReference>
<dbReference type="KEGG" id="mhk:DFR87_05560"/>
<reference evidence="2" key="3">
    <citation type="submission" date="2020-03" db="EMBL/GenBank/DDBJ databases">
        <title>Sequencing and Assembly of Multiple Reported Metal-Biooxidizing Members of the Extremely Thermoacidophilic Archaeal Family Sulfolobaceae.</title>
        <authorList>
            <person name="Counts J.A."/>
            <person name="Kelly R.M."/>
        </authorList>
    </citation>
    <scope>NUCLEOTIDE SEQUENCE [LARGE SCALE GENOMIC DNA]</scope>
    <source>
        <strain evidence="2">HO1-1</strain>
    </source>
</reference>
<proteinExistence type="predicted"/>
<sequence length="196" mass="22790">MLIKINVLGVKEGVGKTTVSISLGKKLSKFGKTLVVDKTPTCGLWRKFENKNEIWCEDTLCILKLFKQPFRINEKELEIAIDKLAKIYRRTWDYVVIDNFSCAVPDNPIIKIDMDSFPVFVTDPLNIKVTLEYSNNFYFRYGLIVNQAFDSFKILPEVAKLFQFSLVIPIINEEKIVDYLEPMVTDLRERTNFTFI</sequence>
<dbReference type="AlphaFoldDB" id="A0A2U9IT96"/>
<dbReference type="RefSeq" id="WP_054836418.1">
    <property type="nucleotide sequence ID" value="NZ_BBBA01000004.1"/>
</dbReference>
<dbReference type="EMBL" id="CP029287">
    <property type="protein sequence ID" value="AWR99256.1"/>
    <property type="molecule type" value="Genomic_DNA"/>
</dbReference>
<dbReference type="Gene3D" id="3.40.50.300">
    <property type="entry name" value="P-loop containing nucleotide triphosphate hydrolases"/>
    <property type="match status" value="1"/>
</dbReference>
<dbReference type="SUPFAM" id="SSF52540">
    <property type="entry name" value="P-loop containing nucleoside triphosphate hydrolases"/>
    <property type="match status" value="1"/>
</dbReference>
<evidence type="ECO:0000313" key="2">
    <source>
        <dbReference type="Proteomes" id="UP000247586"/>
    </source>
</evidence>
<accession>A0A2U9IT96</accession>
<reference evidence="2" key="2">
    <citation type="submission" date="2020-03" db="EMBL/GenBank/DDBJ databases">
        <title>Complete Genome Sequences of Extremely Thermoacidophilic, Metal-Mobilizing Type-Strain Members of the Archaeal Family Sulfolobaceae: Acidianus brierleyi DSM-1651T, Acidianus sulfidivorans DSM-18786T, Metallosphaera hakonensis DSM-7519T, and Metallosphaera prunae DSM-10039T.</title>
        <authorList>
            <person name="Counts J.A."/>
            <person name="Kelly R.M."/>
        </authorList>
    </citation>
    <scope>NUCLEOTIDE SEQUENCE [LARGE SCALE GENOMIC DNA]</scope>
    <source>
        <strain evidence="2">HO1-1</strain>
    </source>
</reference>
<name>A0A2U9IT96_9CREN</name>
<evidence type="ECO:0000313" key="1">
    <source>
        <dbReference type="EMBL" id="AWR99256.1"/>
    </source>
</evidence>
<reference evidence="1 2" key="1">
    <citation type="submission" date="2018-05" db="EMBL/GenBank/DDBJ databases">
        <title>Complete Genome Sequences of Extremely Thermoacidophilic, Metal-Mobilizing Type-Strain Members of the Archaeal Family Sulfolobaceae: Acidianus brierleyi DSM-1651T, Acidianus sulfidivorans DSM-18786T, Metallosphaera hakonensis DSM-7519T, and Metallosphaera prunae DSM-10039T.</title>
        <authorList>
            <person name="Counts J.A."/>
            <person name="Kelly R.M."/>
        </authorList>
    </citation>
    <scope>NUCLEOTIDE SEQUENCE [LARGE SCALE GENOMIC DNA]</scope>
    <source>
        <strain evidence="1 2">HO1-1</strain>
    </source>
</reference>
<dbReference type="GeneID" id="36834788"/>